<dbReference type="EMBL" id="SIXI01000006">
    <property type="protein sequence ID" value="TBO28819.1"/>
    <property type="molecule type" value="Genomic_DNA"/>
</dbReference>
<dbReference type="InterPro" id="IPR008551">
    <property type="entry name" value="TANGO2"/>
</dbReference>
<reference evidence="2 3" key="1">
    <citation type="submission" date="2019-02" db="EMBL/GenBank/DDBJ databases">
        <title>Aquabacterium sp. strain KMB7.</title>
        <authorList>
            <person name="Chen W.-M."/>
        </authorList>
    </citation>
    <scope>NUCLEOTIDE SEQUENCE [LARGE SCALE GENOMIC DNA]</scope>
    <source>
        <strain evidence="2 3">KMB7</strain>
    </source>
</reference>
<dbReference type="AlphaFoldDB" id="A0A4Q9GY53"/>
<evidence type="ECO:0000313" key="2">
    <source>
        <dbReference type="EMBL" id="TBO28819.1"/>
    </source>
</evidence>
<feature type="compositionally biased region" description="Basic residues" evidence="1">
    <location>
        <begin position="312"/>
        <end position="327"/>
    </location>
</feature>
<gene>
    <name evidence="2" type="ORF">EYS42_14510</name>
</gene>
<dbReference type="OrthoDB" id="4380123at2"/>
<comment type="caution">
    <text evidence="2">The sequence shown here is derived from an EMBL/GenBank/DDBJ whole genome shotgun (WGS) entry which is preliminary data.</text>
</comment>
<dbReference type="Pfam" id="PF05742">
    <property type="entry name" value="TANGO2"/>
    <property type="match status" value="1"/>
</dbReference>
<organism evidence="2 3">
    <name type="scientific">Aquabacterium lacunae</name>
    <dbReference type="NCBI Taxonomy" id="2528630"/>
    <lineage>
        <taxon>Bacteria</taxon>
        <taxon>Pseudomonadati</taxon>
        <taxon>Pseudomonadota</taxon>
        <taxon>Betaproteobacteria</taxon>
        <taxon>Burkholderiales</taxon>
        <taxon>Aquabacterium</taxon>
    </lineage>
</organism>
<dbReference type="PANTHER" id="PTHR17985:SF8">
    <property type="entry name" value="TRANSPORT AND GOLGI ORGANIZATION PROTEIN 2 HOMOLOG"/>
    <property type="match status" value="1"/>
</dbReference>
<name>A0A4Q9GY53_9BURK</name>
<sequence>MCLVALALDLNSRFPFVLAGNRDEFFAREAGRMGWWEQVGQAPILGGRDLQAGGTWLGLTAHGRLAVVTNYRQPRKDDKDAPSRGSIVPLWLKGHKAMHELWPQLAMSGHNGFNLLALDFAQGECFWASNTARFPKRLDRGLYGLSNGHLDSDWPKVNRLKAATRLAVQQSSTVDELSNALFEALADTHVPADDELPHTGISLEWERLLSPAFIRTPDGSYGTRCSTLVITERVNKRLVTHVFERTYASGARMALLRKVMLRNWPPRHTMQADQLAKLDQSLLPAAMRHEDRFESSDVQEQEGHTLADAPARKTRARSLIKPSRTSR</sequence>
<dbReference type="PANTHER" id="PTHR17985">
    <property type="entry name" value="SER/THR-RICH PROTEIN T10 IN DGCR REGION"/>
    <property type="match status" value="1"/>
</dbReference>
<dbReference type="Proteomes" id="UP000292120">
    <property type="component" value="Unassembled WGS sequence"/>
</dbReference>
<proteinExistence type="predicted"/>
<evidence type="ECO:0000313" key="3">
    <source>
        <dbReference type="Proteomes" id="UP000292120"/>
    </source>
</evidence>
<evidence type="ECO:0000256" key="1">
    <source>
        <dbReference type="SAM" id="MobiDB-lite"/>
    </source>
</evidence>
<accession>A0A4Q9GY53</accession>
<feature type="region of interest" description="Disordered" evidence="1">
    <location>
        <begin position="290"/>
        <end position="327"/>
    </location>
</feature>
<feature type="compositionally biased region" description="Basic and acidic residues" evidence="1">
    <location>
        <begin position="290"/>
        <end position="305"/>
    </location>
</feature>
<protein>
    <submittedName>
        <fullName evidence="2">NRDE family protein</fullName>
    </submittedName>
</protein>
<dbReference type="RefSeq" id="WP_130968910.1">
    <property type="nucleotide sequence ID" value="NZ_SIXI01000006.1"/>
</dbReference>
<keyword evidence="3" id="KW-1185">Reference proteome</keyword>